<dbReference type="PROSITE" id="PS50949">
    <property type="entry name" value="HTH_GNTR"/>
    <property type="match status" value="1"/>
</dbReference>
<evidence type="ECO:0000259" key="5">
    <source>
        <dbReference type="PROSITE" id="PS50949"/>
    </source>
</evidence>
<evidence type="ECO:0000313" key="7">
    <source>
        <dbReference type="Proteomes" id="UP000297741"/>
    </source>
</evidence>
<evidence type="ECO:0000256" key="2">
    <source>
        <dbReference type="ARBA" id="ARBA00023125"/>
    </source>
</evidence>
<keyword evidence="7" id="KW-1185">Reference proteome</keyword>
<dbReference type="PRINTS" id="PR00035">
    <property type="entry name" value="HTHGNTR"/>
</dbReference>
<feature type="compositionally biased region" description="Polar residues" evidence="4">
    <location>
        <begin position="1"/>
        <end position="10"/>
    </location>
</feature>
<dbReference type="SMART" id="SM00345">
    <property type="entry name" value="HTH_GNTR"/>
    <property type="match status" value="1"/>
</dbReference>
<dbReference type="RefSeq" id="WP_135430075.1">
    <property type="nucleotide sequence ID" value="NZ_RPEM01000004.1"/>
</dbReference>
<dbReference type="InterPro" id="IPR011711">
    <property type="entry name" value="GntR_C"/>
</dbReference>
<comment type="caution">
    <text evidence="6">The sequence shown here is derived from an EMBL/GenBank/DDBJ whole genome shotgun (WGS) entry which is preliminary data.</text>
</comment>
<keyword evidence="1" id="KW-0805">Transcription regulation</keyword>
<dbReference type="InterPro" id="IPR036388">
    <property type="entry name" value="WH-like_DNA-bd_sf"/>
</dbReference>
<dbReference type="EMBL" id="RPEM01000004">
    <property type="protein sequence ID" value="TGD43992.1"/>
    <property type="molecule type" value="Genomic_DNA"/>
</dbReference>
<reference evidence="6 7" key="1">
    <citation type="submission" date="2018-11" db="EMBL/GenBank/DDBJ databases">
        <title>Tabrizicola sp. isolated from sediment of alpine lake.</title>
        <authorList>
            <person name="Liu Z."/>
        </authorList>
    </citation>
    <scope>NUCLEOTIDE SEQUENCE [LARGE SCALE GENOMIC DNA]</scope>
    <source>
        <strain evidence="6 7">DRYC-M-16</strain>
    </source>
</reference>
<dbReference type="SMART" id="SM00895">
    <property type="entry name" value="FCD"/>
    <property type="match status" value="1"/>
</dbReference>
<dbReference type="InterPro" id="IPR000524">
    <property type="entry name" value="Tscrpt_reg_HTH_GntR"/>
</dbReference>
<name>A0ABY2KSI6_9RHOB</name>
<evidence type="ECO:0000256" key="3">
    <source>
        <dbReference type="ARBA" id="ARBA00023163"/>
    </source>
</evidence>
<dbReference type="Gene3D" id="1.10.10.10">
    <property type="entry name" value="Winged helix-like DNA-binding domain superfamily/Winged helix DNA-binding domain"/>
    <property type="match status" value="1"/>
</dbReference>
<dbReference type="SUPFAM" id="SSF46785">
    <property type="entry name" value="Winged helix' DNA-binding domain"/>
    <property type="match status" value="1"/>
</dbReference>
<sequence length="242" mass="26676">MPNDIPSQSEAPVRPLGSESGVSGTAALAQLRAYIADRAFKPGERLPPERQLCTDLGLNRAELRRALQVLEGENRLWRHVGKGTFLTEVDHPSGPPDAFGQLAQQVSPADVLRARAAFEPAITREAALHASAATIAKMRLNVDRAAKAATWREYEALDNDFHRLIAESSGSVTLLALFDQLNTLRRMVSWGRMVRSGIRPPPDHSSFAEHLRIVNEIASRNPDNAQNAMRSHLRTVENRLLG</sequence>
<dbReference type="Pfam" id="PF07729">
    <property type="entry name" value="FCD"/>
    <property type="match status" value="1"/>
</dbReference>
<gene>
    <name evidence="6" type="ORF">EEB11_08150</name>
</gene>
<protein>
    <submittedName>
        <fullName evidence="6">FadR family transcriptional regulator</fullName>
    </submittedName>
</protein>
<dbReference type="CDD" id="cd07377">
    <property type="entry name" value="WHTH_GntR"/>
    <property type="match status" value="1"/>
</dbReference>
<dbReference type="Pfam" id="PF00392">
    <property type="entry name" value="GntR"/>
    <property type="match status" value="1"/>
</dbReference>
<evidence type="ECO:0000256" key="4">
    <source>
        <dbReference type="SAM" id="MobiDB-lite"/>
    </source>
</evidence>
<organism evidence="6 7">
    <name type="scientific">Pseudotabrizicola sediminis</name>
    <dbReference type="NCBI Taxonomy" id="2486418"/>
    <lineage>
        <taxon>Bacteria</taxon>
        <taxon>Pseudomonadati</taxon>
        <taxon>Pseudomonadota</taxon>
        <taxon>Alphaproteobacteria</taxon>
        <taxon>Rhodobacterales</taxon>
        <taxon>Paracoccaceae</taxon>
        <taxon>Pseudotabrizicola</taxon>
    </lineage>
</organism>
<evidence type="ECO:0000313" key="6">
    <source>
        <dbReference type="EMBL" id="TGD43992.1"/>
    </source>
</evidence>
<dbReference type="SUPFAM" id="SSF48008">
    <property type="entry name" value="GntR ligand-binding domain-like"/>
    <property type="match status" value="1"/>
</dbReference>
<dbReference type="Gene3D" id="1.20.120.530">
    <property type="entry name" value="GntR ligand-binding domain-like"/>
    <property type="match status" value="1"/>
</dbReference>
<feature type="domain" description="HTH gntR-type" evidence="5">
    <location>
        <begin position="21"/>
        <end position="89"/>
    </location>
</feature>
<dbReference type="Proteomes" id="UP000297741">
    <property type="component" value="Unassembled WGS sequence"/>
</dbReference>
<accession>A0ABY2KSI6</accession>
<evidence type="ECO:0000256" key="1">
    <source>
        <dbReference type="ARBA" id="ARBA00023015"/>
    </source>
</evidence>
<proteinExistence type="predicted"/>
<feature type="region of interest" description="Disordered" evidence="4">
    <location>
        <begin position="1"/>
        <end position="21"/>
    </location>
</feature>
<dbReference type="InterPro" id="IPR008920">
    <property type="entry name" value="TF_FadR/GntR_C"/>
</dbReference>
<dbReference type="PANTHER" id="PTHR43537:SF5">
    <property type="entry name" value="UXU OPERON TRANSCRIPTIONAL REGULATOR"/>
    <property type="match status" value="1"/>
</dbReference>
<dbReference type="PANTHER" id="PTHR43537">
    <property type="entry name" value="TRANSCRIPTIONAL REGULATOR, GNTR FAMILY"/>
    <property type="match status" value="1"/>
</dbReference>
<dbReference type="InterPro" id="IPR036390">
    <property type="entry name" value="WH_DNA-bd_sf"/>
</dbReference>
<keyword evidence="3" id="KW-0804">Transcription</keyword>
<keyword evidence="2" id="KW-0238">DNA-binding</keyword>